<dbReference type="AlphaFoldDB" id="A0A1L9NF78"/>
<dbReference type="Pfam" id="PF00501">
    <property type="entry name" value="AMP-binding"/>
    <property type="match status" value="1"/>
</dbReference>
<dbReference type="OMA" id="IWTHDSA"/>
<dbReference type="SUPFAM" id="SSF47336">
    <property type="entry name" value="ACP-like"/>
    <property type="match status" value="1"/>
</dbReference>
<proteinExistence type="predicted"/>
<sequence length="1074" mass="117572">MTTWTPSSGYDPRSELLPNIFDHYAQVKPNAIYAEYPVNLMTNDEGYRTITYKALANAVNGVAGWLTKTLGPGTGETLAYLGPNDLRYPALVLGAVKAGYCVGWPIYVMFLTSPRNSAVAHQSLFTKLGCATLLAPSPRPPFIAGIVDAHPVKVVDIPSVAELLVTDYPVFPYAKTYPEAAHDRLVILHTSGSTGIPKPIIWTHDSALKHMHMQRLGIPDGCEGQDSWGFGKRMYLSLRPFHAAGLGHILFITMPVDITLIMPTAAGLPSAIGLVAARKQTPFHWAIVVPSIVLELSQSANLLEYCGNHLEYMVYCGGDLPQPVGDIVARKLRIVNGYGASELGILNVIHATGRWDPLKDWRYLHFHPQLGVEFRHVSGDEYEAVLVRTPEREGHQFPFSIFPDRQEYHTNDLMLRHPDPAKSDLWRPSARLDDVIVVLNGEKTNPVSMEGHILASNSEVTGALVAGAQRFQAALIVELGRSEVGLSTSDRAAAIERLWPSIQQANKECPAHARIAKSHILFTTPEKPMLRAGKGTVQRAGTLAMYAAELDALYADAEKLAQHDAGETPGPGAVDDVVKVAAFIRASLLAITGWSAERLPDTESWFTLGMDSLQAITMTRVLKQGLNLPTLTPNLIYLHPSITDLTQAVQQLDEQGKQSTELQQQCLLQERGKLLELFASQIEQPSPAAVHTANTTSPAKHTVILTGSTGQLGTYILDALLRDPSVAHVHCLNRGDHARERQHNRIKEYGLTPLANNEGRLSFWTADLSQDGDLGLEPDGVVNLINFATRSPQSLHSFFLSSISSVMGHRNSQSGLLPETVLTTTTPAPNGYANSKYIPEHLLNHAAKQQEEQQKDFKRARDAPSFSFARVGQVAGAVRSPGLWNRAEWFPSLVQSSRTPPGSPRYSGSDGPDRLVELALLGAADNHGCPSATGSARAVQVYHPVNLHSLSWDLIRPVVADALLAQGKDNTGKTIETITLRKWVQRVRCDIEAASVIFSAGTKNGKGLGGKELQALLEQNPAAKLLDFFEGLETEHTQPIVLESVHTAKMSKKLREVEGVRAEWLRKWIREWLA</sequence>
<organism evidence="4 5">
    <name type="scientific">Aspergillus tubingensis (strain CBS 134.48)</name>
    <dbReference type="NCBI Taxonomy" id="767770"/>
    <lineage>
        <taxon>Eukaryota</taxon>
        <taxon>Fungi</taxon>
        <taxon>Dikarya</taxon>
        <taxon>Ascomycota</taxon>
        <taxon>Pezizomycotina</taxon>
        <taxon>Eurotiomycetes</taxon>
        <taxon>Eurotiomycetidae</taxon>
        <taxon>Eurotiales</taxon>
        <taxon>Aspergillaceae</taxon>
        <taxon>Aspergillus</taxon>
        <taxon>Aspergillus subgen. Circumdati</taxon>
    </lineage>
</organism>
<dbReference type="Gene3D" id="3.40.50.12780">
    <property type="entry name" value="N-terminal domain of ligase-like"/>
    <property type="match status" value="1"/>
</dbReference>
<dbReference type="Proteomes" id="UP000184304">
    <property type="component" value="Unassembled WGS sequence"/>
</dbReference>
<dbReference type="InterPro" id="IPR042099">
    <property type="entry name" value="ANL_N_sf"/>
</dbReference>
<keyword evidence="5" id="KW-1185">Reference proteome</keyword>
<accession>A0A1L9NF78</accession>
<reference evidence="5" key="1">
    <citation type="journal article" date="2017" name="Genome Biol.">
        <title>Comparative genomics reveals high biological diversity and specific adaptations in the industrially and medically important fungal genus Aspergillus.</title>
        <authorList>
            <person name="de Vries R.P."/>
            <person name="Riley R."/>
            <person name="Wiebenga A."/>
            <person name="Aguilar-Osorio G."/>
            <person name="Amillis S."/>
            <person name="Uchima C.A."/>
            <person name="Anderluh G."/>
            <person name="Asadollahi M."/>
            <person name="Askin M."/>
            <person name="Barry K."/>
            <person name="Battaglia E."/>
            <person name="Bayram O."/>
            <person name="Benocci T."/>
            <person name="Braus-Stromeyer S.A."/>
            <person name="Caldana C."/>
            <person name="Canovas D."/>
            <person name="Cerqueira G.C."/>
            <person name="Chen F."/>
            <person name="Chen W."/>
            <person name="Choi C."/>
            <person name="Clum A."/>
            <person name="Dos Santos R.A."/>
            <person name="Damasio A.R."/>
            <person name="Diallinas G."/>
            <person name="Emri T."/>
            <person name="Fekete E."/>
            <person name="Flipphi M."/>
            <person name="Freyberg S."/>
            <person name="Gallo A."/>
            <person name="Gournas C."/>
            <person name="Habgood R."/>
            <person name="Hainaut M."/>
            <person name="Harispe M.L."/>
            <person name="Henrissat B."/>
            <person name="Hilden K.S."/>
            <person name="Hope R."/>
            <person name="Hossain A."/>
            <person name="Karabika E."/>
            <person name="Karaffa L."/>
            <person name="Karanyi Z."/>
            <person name="Krasevec N."/>
            <person name="Kuo A."/>
            <person name="Kusch H."/>
            <person name="LaButti K."/>
            <person name="Lagendijk E.L."/>
            <person name="Lapidus A."/>
            <person name="Levasseur A."/>
            <person name="Lindquist E."/>
            <person name="Lipzen A."/>
            <person name="Logrieco A.F."/>
            <person name="MacCabe A."/>
            <person name="Maekelae M.R."/>
            <person name="Malavazi I."/>
            <person name="Melin P."/>
            <person name="Meyer V."/>
            <person name="Mielnichuk N."/>
            <person name="Miskei M."/>
            <person name="Molnar A.P."/>
            <person name="Mule G."/>
            <person name="Ngan C.Y."/>
            <person name="Orejas M."/>
            <person name="Orosz E."/>
            <person name="Ouedraogo J.P."/>
            <person name="Overkamp K.M."/>
            <person name="Park H.-S."/>
            <person name="Perrone G."/>
            <person name="Piumi F."/>
            <person name="Punt P.J."/>
            <person name="Ram A.F."/>
            <person name="Ramon A."/>
            <person name="Rauscher S."/>
            <person name="Record E."/>
            <person name="Riano-Pachon D.M."/>
            <person name="Robert V."/>
            <person name="Roehrig J."/>
            <person name="Ruller R."/>
            <person name="Salamov A."/>
            <person name="Salih N.S."/>
            <person name="Samson R.A."/>
            <person name="Sandor E."/>
            <person name="Sanguinetti M."/>
            <person name="Schuetze T."/>
            <person name="Sepcic K."/>
            <person name="Shelest E."/>
            <person name="Sherlock G."/>
            <person name="Sophianopoulou V."/>
            <person name="Squina F.M."/>
            <person name="Sun H."/>
            <person name="Susca A."/>
            <person name="Todd R.B."/>
            <person name="Tsang A."/>
            <person name="Unkles S.E."/>
            <person name="van de Wiele N."/>
            <person name="van Rossen-Uffink D."/>
            <person name="Oliveira J.V."/>
            <person name="Vesth T.C."/>
            <person name="Visser J."/>
            <person name="Yu J.-H."/>
            <person name="Zhou M."/>
            <person name="Andersen M.R."/>
            <person name="Archer D.B."/>
            <person name="Baker S.E."/>
            <person name="Benoit I."/>
            <person name="Brakhage A.A."/>
            <person name="Braus G.H."/>
            <person name="Fischer R."/>
            <person name="Frisvad J.C."/>
            <person name="Goldman G.H."/>
            <person name="Houbraken J."/>
            <person name="Oakley B."/>
            <person name="Pocsi I."/>
            <person name="Scazzocchio C."/>
            <person name="Seiboth B."/>
            <person name="vanKuyk P.A."/>
            <person name="Wortman J."/>
            <person name="Dyer P.S."/>
            <person name="Grigoriev I.V."/>
        </authorList>
    </citation>
    <scope>NUCLEOTIDE SEQUENCE [LARGE SCALE GENOMIC DNA]</scope>
    <source>
        <strain evidence="5">CBS 134.48</strain>
    </source>
</reference>
<dbReference type="SUPFAM" id="SSF56801">
    <property type="entry name" value="Acetyl-CoA synthetase-like"/>
    <property type="match status" value="1"/>
</dbReference>
<dbReference type="Pfam" id="PF23562">
    <property type="entry name" value="AMP-binding_C_3"/>
    <property type="match status" value="1"/>
</dbReference>
<dbReference type="VEuPathDB" id="FungiDB:ASPTUDRAFT_36302"/>
<dbReference type="EMBL" id="KV878181">
    <property type="protein sequence ID" value="OJI87885.1"/>
    <property type="molecule type" value="Genomic_DNA"/>
</dbReference>
<evidence type="ECO:0000256" key="1">
    <source>
        <dbReference type="ARBA" id="ARBA00022450"/>
    </source>
</evidence>
<dbReference type="PROSITE" id="PS00455">
    <property type="entry name" value="AMP_BINDING"/>
    <property type="match status" value="1"/>
</dbReference>
<evidence type="ECO:0000313" key="4">
    <source>
        <dbReference type="EMBL" id="OJI87885.1"/>
    </source>
</evidence>
<dbReference type="PANTHER" id="PTHR43439">
    <property type="entry name" value="PHENYLACETATE-COENZYME A LIGASE"/>
    <property type="match status" value="1"/>
</dbReference>
<dbReference type="OrthoDB" id="429813at2759"/>
<dbReference type="InterPro" id="IPR036736">
    <property type="entry name" value="ACP-like_sf"/>
</dbReference>
<dbReference type="InterPro" id="IPR020806">
    <property type="entry name" value="PKS_PP-bd"/>
</dbReference>
<dbReference type="Gene3D" id="3.40.50.720">
    <property type="entry name" value="NAD(P)-binding Rossmann-like Domain"/>
    <property type="match status" value="2"/>
</dbReference>
<evidence type="ECO:0000259" key="3">
    <source>
        <dbReference type="SMART" id="SM00823"/>
    </source>
</evidence>
<dbReference type="Pfam" id="PF07993">
    <property type="entry name" value="NAD_binding_4"/>
    <property type="match status" value="1"/>
</dbReference>
<dbReference type="SUPFAM" id="SSF51735">
    <property type="entry name" value="NAD(P)-binding Rossmann-fold domains"/>
    <property type="match status" value="1"/>
</dbReference>
<keyword evidence="1" id="KW-0596">Phosphopantetheine</keyword>
<dbReference type="SMART" id="SM00823">
    <property type="entry name" value="PKS_PP"/>
    <property type="match status" value="1"/>
</dbReference>
<dbReference type="InterPro" id="IPR020845">
    <property type="entry name" value="AMP-binding_CS"/>
</dbReference>
<feature type="domain" description="Polyketide synthase-like phosphopantetheine-binding" evidence="3">
    <location>
        <begin position="581"/>
        <end position="652"/>
    </location>
</feature>
<evidence type="ECO:0000313" key="5">
    <source>
        <dbReference type="Proteomes" id="UP000184304"/>
    </source>
</evidence>
<dbReference type="InterPro" id="IPR036291">
    <property type="entry name" value="NAD(P)-bd_dom_sf"/>
</dbReference>
<name>A0A1L9NF78_ASPTC</name>
<dbReference type="PANTHER" id="PTHR43439:SF2">
    <property type="entry name" value="ENZYME, PUTATIVE (JCVI)-RELATED"/>
    <property type="match status" value="1"/>
</dbReference>
<dbReference type="Gene3D" id="1.10.1200.10">
    <property type="entry name" value="ACP-like"/>
    <property type="match status" value="1"/>
</dbReference>
<dbReference type="STRING" id="767770.A0A1L9NF78"/>
<dbReference type="Pfam" id="PF00550">
    <property type="entry name" value="PP-binding"/>
    <property type="match status" value="1"/>
</dbReference>
<gene>
    <name evidence="4" type="ORF">ASPTUDRAFT_36302</name>
</gene>
<keyword evidence="2" id="KW-0597">Phosphoprotein</keyword>
<dbReference type="InterPro" id="IPR051414">
    <property type="entry name" value="Adenylate-forming_Reductase"/>
</dbReference>
<dbReference type="InterPro" id="IPR009081">
    <property type="entry name" value="PP-bd_ACP"/>
</dbReference>
<dbReference type="GO" id="GO:0031177">
    <property type="term" value="F:phosphopantetheine binding"/>
    <property type="evidence" value="ECO:0007669"/>
    <property type="project" value="InterPro"/>
</dbReference>
<dbReference type="InterPro" id="IPR013120">
    <property type="entry name" value="FAR_NAD-bd"/>
</dbReference>
<evidence type="ECO:0000256" key="2">
    <source>
        <dbReference type="ARBA" id="ARBA00022553"/>
    </source>
</evidence>
<protein>
    <recommendedName>
        <fullName evidence="3">Polyketide synthase-like phosphopantetheine-binding domain-containing protein</fullName>
    </recommendedName>
</protein>
<dbReference type="InterPro" id="IPR000873">
    <property type="entry name" value="AMP-dep_synth/lig_dom"/>
</dbReference>